<dbReference type="EMBL" id="JAPVEA010000005">
    <property type="protein sequence ID" value="KAJ5453865.1"/>
    <property type="molecule type" value="Genomic_DNA"/>
</dbReference>
<dbReference type="GeneID" id="81598446"/>
<dbReference type="PANTHER" id="PTHR47654:SF1">
    <property type="entry name" value="ZN(II)2CYS6 TRANSCRIPTION FACTOR (EUROFUNG)"/>
    <property type="match status" value="1"/>
</dbReference>
<reference evidence="3" key="1">
    <citation type="submission" date="2022-12" db="EMBL/GenBank/DDBJ databases">
        <authorList>
            <person name="Petersen C."/>
        </authorList>
    </citation>
    <scope>NUCLEOTIDE SEQUENCE</scope>
    <source>
        <strain evidence="3">IBT 16125</strain>
    </source>
</reference>
<dbReference type="InterPro" id="IPR007219">
    <property type="entry name" value="XnlR_reg_dom"/>
</dbReference>
<feature type="domain" description="Xylanolytic transcriptional activator regulatory" evidence="2">
    <location>
        <begin position="213"/>
        <end position="286"/>
    </location>
</feature>
<accession>A0AAD6G479</accession>
<proteinExistence type="predicted"/>
<dbReference type="AlphaFoldDB" id="A0AAD6G479"/>
<dbReference type="InterPro" id="IPR053230">
    <property type="entry name" value="Trans_reg_galc"/>
</dbReference>
<keyword evidence="1" id="KW-0539">Nucleus</keyword>
<evidence type="ECO:0000259" key="2">
    <source>
        <dbReference type="SMART" id="SM00906"/>
    </source>
</evidence>
<dbReference type="RefSeq" id="XP_056766821.1">
    <property type="nucleotide sequence ID" value="XM_056908203.1"/>
</dbReference>
<dbReference type="SMART" id="SM00906">
    <property type="entry name" value="Fungal_trans"/>
    <property type="match status" value="1"/>
</dbReference>
<dbReference type="GO" id="GO:0008270">
    <property type="term" value="F:zinc ion binding"/>
    <property type="evidence" value="ECO:0007669"/>
    <property type="project" value="InterPro"/>
</dbReference>
<dbReference type="CDD" id="cd12148">
    <property type="entry name" value="fungal_TF_MHR"/>
    <property type="match status" value="1"/>
</dbReference>
<evidence type="ECO:0000313" key="3">
    <source>
        <dbReference type="EMBL" id="KAJ5453865.1"/>
    </source>
</evidence>
<dbReference type="Pfam" id="PF04082">
    <property type="entry name" value="Fungal_trans"/>
    <property type="match status" value="1"/>
</dbReference>
<dbReference type="Proteomes" id="UP001213681">
    <property type="component" value="Unassembled WGS sequence"/>
</dbReference>
<keyword evidence="4" id="KW-1185">Reference proteome</keyword>
<comment type="caution">
    <text evidence="3">The sequence shown here is derived from an EMBL/GenBank/DDBJ whole genome shotgun (WGS) entry which is preliminary data.</text>
</comment>
<evidence type="ECO:0000256" key="1">
    <source>
        <dbReference type="ARBA" id="ARBA00023242"/>
    </source>
</evidence>
<sequence>MSRPKAEATGSLLATLEHTEEDFNRDERTQAVGCVGGHSDLVWLHTLQRGLDHDSTAPGGETPDQLSISSISYFQDDVNILGFDYVDLLGRPQQHVADKLVDDFFQAVHPVFPVIGRGMFLGQYRSLYMNPYVCPGKRWLAILNLVFAIAAKHSLLADSQPEGDVDAPSLFFARAWWLSIDNVALMEHPNLEQVQVEGLAAFYLLSAGQVNKSWRLIGLAIRSAVAMGLNLRSEADEIGQVSKETRYRVWWALFTLDTMLCVMKGRPPSISDKFCTTPLPIPYREEDFGTERIAQLITNRGIRTALMESLLSSKKAIACRSEGLKDHTVASFGLRTGKKETKPAAQSITEPLIPNISLYFLYTVDLAFLTREAIQTLYAPGVSRRPWLEMETTISGLSNTADSWLSCLPAEFQFKNPVPIRPFAPQRTSLAFSFYATKILISQPCLRHLAYQRPGTGSLGALCDTMAAMCVKIARQMLELLPDEADTAWLYTISPWWCIPHYIMQPTTILLVELFTRTQPRTPKAASLVKEIQKAIRWLREMSTKDPSSRRAFLICTDILSRHGSKFAI</sequence>
<evidence type="ECO:0000313" key="4">
    <source>
        <dbReference type="Proteomes" id="UP001213681"/>
    </source>
</evidence>
<dbReference type="GO" id="GO:0003677">
    <property type="term" value="F:DNA binding"/>
    <property type="evidence" value="ECO:0007669"/>
    <property type="project" value="InterPro"/>
</dbReference>
<reference evidence="3" key="2">
    <citation type="journal article" date="2023" name="IMA Fungus">
        <title>Comparative genomic study of the Penicillium genus elucidates a diverse pangenome and 15 lateral gene transfer events.</title>
        <authorList>
            <person name="Petersen C."/>
            <person name="Sorensen T."/>
            <person name="Nielsen M.R."/>
            <person name="Sondergaard T.E."/>
            <person name="Sorensen J.L."/>
            <person name="Fitzpatrick D.A."/>
            <person name="Frisvad J.C."/>
            <person name="Nielsen K.L."/>
        </authorList>
    </citation>
    <scope>NUCLEOTIDE SEQUENCE</scope>
    <source>
        <strain evidence="3">IBT 16125</strain>
    </source>
</reference>
<gene>
    <name evidence="3" type="ORF">N7458_004821</name>
</gene>
<protein>
    <recommendedName>
        <fullName evidence="2">Xylanolytic transcriptional activator regulatory domain-containing protein</fullName>
    </recommendedName>
</protein>
<dbReference type="PANTHER" id="PTHR47654">
    <property type="entry name" value="ZN(II)2CYS6 TRANSCRIPTION FACTOR (EUROFUNG)-RELATED"/>
    <property type="match status" value="1"/>
</dbReference>
<organism evidence="3 4">
    <name type="scientific">Penicillium daleae</name>
    <dbReference type="NCBI Taxonomy" id="63821"/>
    <lineage>
        <taxon>Eukaryota</taxon>
        <taxon>Fungi</taxon>
        <taxon>Dikarya</taxon>
        <taxon>Ascomycota</taxon>
        <taxon>Pezizomycotina</taxon>
        <taxon>Eurotiomycetes</taxon>
        <taxon>Eurotiomycetidae</taxon>
        <taxon>Eurotiales</taxon>
        <taxon>Aspergillaceae</taxon>
        <taxon>Penicillium</taxon>
    </lineage>
</organism>
<name>A0AAD6G479_9EURO</name>
<dbReference type="GO" id="GO:0006351">
    <property type="term" value="P:DNA-templated transcription"/>
    <property type="evidence" value="ECO:0007669"/>
    <property type="project" value="InterPro"/>
</dbReference>